<keyword evidence="8" id="KW-1185">Reference proteome</keyword>
<gene>
    <name evidence="7" type="ORF">GLAREA_04341</name>
</gene>
<dbReference type="InterPro" id="IPR009311">
    <property type="entry name" value="IFI6/IFI27-like"/>
</dbReference>
<comment type="subcellular location">
    <subcellularLocation>
        <location evidence="1">Membrane</location>
        <topology evidence="1">Multi-pass membrane protein</topology>
    </subcellularLocation>
</comment>
<dbReference type="GO" id="GO:0016020">
    <property type="term" value="C:membrane"/>
    <property type="evidence" value="ECO:0007669"/>
    <property type="project" value="UniProtKB-SubCell"/>
</dbReference>
<feature type="transmembrane region" description="Helical" evidence="6">
    <location>
        <begin position="275"/>
        <end position="296"/>
    </location>
</feature>
<dbReference type="RefSeq" id="XP_008084909.1">
    <property type="nucleotide sequence ID" value="XM_008086718.1"/>
</dbReference>
<dbReference type="PANTHER" id="PTHR16932:SF18">
    <property type="entry name" value="INTERFERON, ALPHA-INDUCIBLE PROTEIN 27-LIKE 2"/>
    <property type="match status" value="1"/>
</dbReference>
<evidence type="ECO:0000256" key="1">
    <source>
        <dbReference type="ARBA" id="ARBA00004141"/>
    </source>
</evidence>
<evidence type="ECO:0000256" key="3">
    <source>
        <dbReference type="ARBA" id="ARBA00022692"/>
    </source>
</evidence>
<keyword evidence="3 6" id="KW-0812">Transmembrane</keyword>
<name>S3CPB2_GLAL2</name>
<protein>
    <submittedName>
        <fullName evidence="7">Uncharacterized protein</fullName>
    </submittedName>
</protein>
<dbReference type="HOGENOM" id="CLU_906116_0_0_1"/>
<dbReference type="InterPro" id="IPR038213">
    <property type="entry name" value="IFI6/IFI27-like_sf"/>
</dbReference>
<comment type="similarity">
    <text evidence="2">Belongs to the IFI6/IFI27 family.</text>
</comment>
<organism evidence="7 8">
    <name type="scientific">Glarea lozoyensis (strain ATCC 20868 / MF5171)</name>
    <dbReference type="NCBI Taxonomy" id="1116229"/>
    <lineage>
        <taxon>Eukaryota</taxon>
        <taxon>Fungi</taxon>
        <taxon>Dikarya</taxon>
        <taxon>Ascomycota</taxon>
        <taxon>Pezizomycotina</taxon>
        <taxon>Leotiomycetes</taxon>
        <taxon>Helotiales</taxon>
        <taxon>Helotiaceae</taxon>
        <taxon>Glarea</taxon>
    </lineage>
</organism>
<evidence type="ECO:0000256" key="6">
    <source>
        <dbReference type="SAM" id="Phobius"/>
    </source>
</evidence>
<keyword evidence="4 6" id="KW-1133">Transmembrane helix</keyword>
<evidence type="ECO:0000313" key="8">
    <source>
        <dbReference type="Proteomes" id="UP000016922"/>
    </source>
</evidence>
<evidence type="ECO:0000256" key="2">
    <source>
        <dbReference type="ARBA" id="ARBA00007262"/>
    </source>
</evidence>
<feature type="transmembrane region" description="Helical" evidence="6">
    <location>
        <begin position="213"/>
        <end position="233"/>
    </location>
</feature>
<dbReference type="Proteomes" id="UP000016922">
    <property type="component" value="Unassembled WGS sequence"/>
</dbReference>
<dbReference type="AlphaFoldDB" id="S3CPB2"/>
<dbReference type="EMBL" id="KE145369">
    <property type="protein sequence ID" value="EPE27550.1"/>
    <property type="molecule type" value="Genomic_DNA"/>
</dbReference>
<dbReference type="eggNOG" id="ENOG502SCCP">
    <property type="taxonomic scope" value="Eukaryota"/>
</dbReference>
<reference evidence="7 8" key="1">
    <citation type="journal article" date="2013" name="BMC Genomics">
        <title>Genomics-driven discovery of the pneumocandin biosynthetic gene cluster in the fungus Glarea lozoyensis.</title>
        <authorList>
            <person name="Chen L."/>
            <person name="Yue Q."/>
            <person name="Zhang X."/>
            <person name="Xiang M."/>
            <person name="Wang C."/>
            <person name="Li S."/>
            <person name="Che Y."/>
            <person name="Ortiz-Lopez F.J."/>
            <person name="Bills G.F."/>
            <person name="Liu X."/>
            <person name="An Z."/>
        </authorList>
    </citation>
    <scope>NUCLEOTIDE SEQUENCE [LARGE SCALE GENOMIC DNA]</scope>
    <source>
        <strain evidence="8">ATCC 20868 / MF5171</strain>
    </source>
</reference>
<sequence>MANNQAVAEMAIRDVSQSTNTTFPSTPLNLTQTPEDLRLKWVSAITSDLRRKEDQTYPNTTRDFQIALNHDGSIENLAKDPYLLIEIHSEDPSIRDYTPRFNLPKQIEDHLPSREDKIERKELFALGGLVYQLISGKGMFDDFANNVASISVIEQKFIAGEFPDDVWGLKAAVRVLGCWCPPFAKEFVDAEKERERKEKAAAKKKNLLLGAKILGGGLATTLAAPVVLPLVGFGGGGVVAGSLAAAWQSSIGIVQGGSVFAFLTSAGAGGAATAAFMATGVAGASLLVAATGAGFFDKLRNETEVVELREHFLEVWRRDLK</sequence>
<proteinExistence type="inferred from homology"/>
<evidence type="ECO:0000313" key="7">
    <source>
        <dbReference type="EMBL" id="EPE27550.1"/>
    </source>
</evidence>
<dbReference type="Pfam" id="PF06140">
    <property type="entry name" value="Ifi-6-16"/>
    <property type="match status" value="1"/>
</dbReference>
<dbReference type="OrthoDB" id="1668230at2759"/>
<dbReference type="PANTHER" id="PTHR16932">
    <property type="entry name" value="INTERFERON ALPHA-INDUCIBLE PROTEIN 27"/>
    <property type="match status" value="1"/>
</dbReference>
<dbReference type="Gene3D" id="6.10.110.10">
    <property type="match status" value="1"/>
</dbReference>
<keyword evidence="5 6" id="KW-0472">Membrane</keyword>
<evidence type="ECO:0000256" key="4">
    <source>
        <dbReference type="ARBA" id="ARBA00022989"/>
    </source>
</evidence>
<dbReference type="KEGG" id="glz:GLAREA_04341"/>
<dbReference type="GeneID" id="19463396"/>
<evidence type="ECO:0000256" key="5">
    <source>
        <dbReference type="ARBA" id="ARBA00023136"/>
    </source>
</evidence>
<accession>S3CPB2</accession>